<dbReference type="PIRSF" id="PIRSF016919">
    <property type="entry name" value="HupE_UreJ"/>
    <property type="match status" value="1"/>
</dbReference>
<keyword evidence="1" id="KW-0472">Membrane</keyword>
<dbReference type="AlphaFoldDB" id="A0A4S3JYI9"/>
<feature type="transmembrane region" description="Helical" evidence="1">
    <location>
        <begin position="66"/>
        <end position="89"/>
    </location>
</feature>
<name>A0A4S3JYI9_9GAMM</name>
<dbReference type="RefSeq" id="WP_133880728.1">
    <property type="nucleotide sequence ID" value="NZ_MWIN01000050.1"/>
</dbReference>
<sequence length="193" mass="19069">MKSIRLPALILALAFAGMAQAHPGHGDTRFFTGLLHPVTGLDHVLAMLAVGLWAGLRDRAATAASALVLPGLFVASAALGTALGLAGLFNASIETAVAASLLPMGIALLCGVRSHHLVTLTLVPLCGVFHGGAHGAELAGLAGAGAITGFLLGTALLHAAGVAVALALPSTRRRLAIAGYGGGLAAASLWLLA</sequence>
<feature type="transmembrane region" description="Helical" evidence="1">
    <location>
        <begin position="175"/>
        <end position="192"/>
    </location>
</feature>
<keyword evidence="1" id="KW-0812">Transmembrane</keyword>
<evidence type="ECO:0000313" key="4">
    <source>
        <dbReference type="Proteomes" id="UP000295341"/>
    </source>
</evidence>
<dbReference type="EMBL" id="SOBT01000008">
    <property type="protein sequence ID" value="TDU32211.1"/>
    <property type="molecule type" value="Genomic_DNA"/>
</dbReference>
<protein>
    <submittedName>
        <fullName evidence="3">Urease accessory protein</fullName>
    </submittedName>
</protein>
<keyword evidence="4" id="KW-1185">Reference proteome</keyword>
<dbReference type="InterPro" id="IPR007038">
    <property type="entry name" value="HupE_UreJ"/>
</dbReference>
<proteinExistence type="predicted"/>
<evidence type="ECO:0000256" key="1">
    <source>
        <dbReference type="SAM" id="Phobius"/>
    </source>
</evidence>
<feature type="transmembrane region" description="Helical" evidence="1">
    <location>
        <begin position="95"/>
        <end position="112"/>
    </location>
</feature>
<evidence type="ECO:0000256" key="2">
    <source>
        <dbReference type="SAM" id="SignalP"/>
    </source>
</evidence>
<comment type="caution">
    <text evidence="3">The sequence shown here is derived from an EMBL/GenBank/DDBJ whole genome shotgun (WGS) entry which is preliminary data.</text>
</comment>
<organism evidence="3 4">
    <name type="scientific">Panacagrimonas perspica</name>
    <dbReference type="NCBI Taxonomy" id="381431"/>
    <lineage>
        <taxon>Bacteria</taxon>
        <taxon>Pseudomonadati</taxon>
        <taxon>Pseudomonadota</taxon>
        <taxon>Gammaproteobacteria</taxon>
        <taxon>Nevskiales</taxon>
        <taxon>Nevskiaceae</taxon>
        <taxon>Panacagrimonas</taxon>
    </lineage>
</organism>
<gene>
    <name evidence="3" type="ORF">DFR24_1600</name>
</gene>
<feature type="chain" id="PRO_5030100114" evidence="2">
    <location>
        <begin position="22"/>
        <end position="193"/>
    </location>
</feature>
<dbReference type="OrthoDB" id="9808192at2"/>
<feature type="transmembrane region" description="Helical" evidence="1">
    <location>
        <begin position="142"/>
        <end position="168"/>
    </location>
</feature>
<accession>A0A4S3JYI9</accession>
<reference evidence="3 4" key="1">
    <citation type="submission" date="2019-03" db="EMBL/GenBank/DDBJ databases">
        <title>Genomic Encyclopedia of Type Strains, Phase IV (KMG-IV): sequencing the most valuable type-strain genomes for metagenomic binning, comparative biology and taxonomic classification.</title>
        <authorList>
            <person name="Goeker M."/>
        </authorList>
    </citation>
    <scope>NUCLEOTIDE SEQUENCE [LARGE SCALE GENOMIC DNA]</scope>
    <source>
        <strain evidence="3 4">DSM 26377</strain>
    </source>
</reference>
<dbReference type="Pfam" id="PF04955">
    <property type="entry name" value="HupE_UreJ"/>
    <property type="match status" value="1"/>
</dbReference>
<keyword evidence="1" id="KW-1133">Transmembrane helix</keyword>
<evidence type="ECO:0000313" key="3">
    <source>
        <dbReference type="EMBL" id="TDU32211.1"/>
    </source>
</evidence>
<feature type="transmembrane region" description="Helical" evidence="1">
    <location>
        <begin position="31"/>
        <end position="54"/>
    </location>
</feature>
<feature type="transmembrane region" description="Helical" evidence="1">
    <location>
        <begin position="117"/>
        <end position="136"/>
    </location>
</feature>
<keyword evidence="2" id="KW-0732">Signal</keyword>
<feature type="signal peptide" evidence="2">
    <location>
        <begin position="1"/>
        <end position="21"/>
    </location>
</feature>
<dbReference type="Proteomes" id="UP000295341">
    <property type="component" value="Unassembled WGS sequence"/>
</dbReference>